<comment type="caution">
    <text evidence="1">The sequence shown here is derived from an EMBL/GenBank/DDBJ whole genome shotgun (WGS) entry which is preliminary data.</text>
</comment>
<evidence type="ECO:0000313" key="2">
    <source>
        <dbReference type="Proteomes" id="UP001497680"/>
    </source>
</evidence>
<dbReference type="Proteomes" id="UP001497680">
    <property type="component" value="Unassembled WGS sequence"/>
</dbReference>
<keyword evidence="2" id="KW-1185">Reference proteome</keyword>
<proteinExistence type="predicted"/>
<dbReference type="EMBL" id="MU394415">
    <property type="protein sequence ID" value="KAI6080933.1"/>
    <property type="molecule type" value="Genomic_DNA"/>
</dbReference>
<accession>A0ACC0CKR3</accession>
<gene>
    <name evidence="1" type="ORF">F4821DRAFT_265411</name>
</gene>
<sequence>MSHSSDKDDSSSGSFHTARSGESFFTARSIPEPTLDISNALSAGLNDKQQDVSFVFVVNEIKVEDHHLHGDQSSNTMPPKVKSAYGPETVGRVFRFTNGTVQPEPRYYWHRPGQGQVGRIGRMIWHEEKDGNQTKMVPTHFIPIPQYKTTTVFDCGSSHPCVFTESDMTATDLQSGPWPEKKLWPLAFKKEGDGVSRVVRGGAKQAAGSDASWVGTLVPEIYKNQEEDAKPSQGLGGDLGPLLGLMALSEPAGRGDDAFKYHWQHCQWKGRRQASLPSDKPIRGVVVHIALDRDEALSQNWDNLRDFEKNGIAVIG</sequence>
<name>A0ACC0CKR3_9PEZI</name>
<organism evidence="1 2">
    <name type="scientific">Hypoxylon rubiginosum</name>
    <dbReference type="NCBI Taxonomy" id="110542"/>
    <lineage>
        <taxon>Eukaryota</taxon>
        <taxon>Fungi</taxon>
        <taxon>Dikarya</taxon>
        <taxon>Ascomycota</taxon>
        <taxon>Pezizomycotina</taxon>
        <taxon>Sordariomycetes</taxon>
        <taxon>Xylariomycetidae</taxon>
        <taxon>Xylariales</taxon>
        <taxon>Hypoxylaceae</taxon>
        <taxon>Hypoxylon</taxon>
    </lineage>
</organism>
<evidence type="ECO:0000313" key="1">
    <source>
        <dbReference type="EMBL" id="KAI6080933.1"/>
    </source>
</evidence>
<protein>
    <submittedName>
        <fullName evidence="1">Uncharacterized protein</fullName>
    </submittedName>
</protein>
<reference evidence="1 2" key="1">
    <citation type="journal article" date="2022" name="New Phytol.">
        <title>Ecological generalism drives hyperdiversity of secondary metabolite gene clusters in xylarialean endophytes.</title>
        <authorList>
            <person name="Franco M.E.E."/>
            <person name="Wisecaver J.H."/>
            <person name="Arnold A.E."/>
            <person name="Ju Y.M."/>
            <person name="Slot J.C."/>
            <person name="Ahrendt S."/>
            <person name="Moore L.P."/>
            <person name="Eastman K.E."/>
            <person name="Scott K."/>
            <person name="Konkel Z."/>
            <person name="Mondo S.J."/>
            <person name="Kuo A."/>
            <person name="Hayes R.D."/>
            <person name="Haridas S."/>
            <person name="Andreopoulos B."/>
            <person name="Riley R."/>
            <person name="LaButti K."/>
            <person name="Pangilinan J."/>
            <person name="Lipzen A."/>
            <person name="Amirebrahimi M."/>
            <person name="Yan J."/>
            <person name="Adam C."/>
            <person name="Keymanesh K."/>
            <person name="Ng V."/>
            <person name="Louie K."/>
            <person name="Northen T."/>
            <person name="Drula E."/>
            <person name="Henrissat B."/>
            <person name="Hsieh H.M."/>
            <person name="Youens-Clark K."/>
            <person name="Lutzoni F."/>
            <person name="Miadlikowska J."/>
            <person name="Eastwood D.C."/>
            <person name="Hamelin R.C."/>
            <person name="Grigoriev I.V."/>
            <person name="U'Ren J.M."/>
        </authorList>
    </citation>
    <scope>NUCLEOTIDE SEQUENCE [LARGE SCALE GENOMIC DNA]</scope>
    <source>
        <strain evidence="1 2">ER1909</strain>
    </source>
</reference>